<dbReference type="HOGENOM" id="CLU_136176_1_0_4"/>
<organism evidence="3 4">
    <name type="scientific">Methylobacillus flagellatus (strain ATCC 51484 / DSM 6875 / VKM B-1610 / KT)</name>
    <dbReference type="NCBI Taxonomy" id="265072"/>
    <lineage>
        <taxon>Bacteria</taxon>
        <taxon>Pseudomonadati</taxon>
        <taxon>Pseudomonadota</taxon>
        <taxon>Betaproteobacteria</taxon>
        <taxon>Nitrosomonadales</taxon>
        <taxon>Methylophilaceae</taxon>
        <taxon>Methylobacillus</taxon>
    </lineage>
</organism>
<reference evidence="3 4" key="1">
    <citation type="submission" date="2006-03" db="EMBL/GenBank/DDBJ databases">
        <title>Complete sequence of Methylobacillus flagellatus KT.</title>
        <authorList>
            <consortium name="US DOE Joint Genome Institute"/>
            <person name="Copeland A."/>
            <person name="Lucas S."/>
            <person name="Lapidus A."/>
            <person name="Barry K."/>
            <person name="Detter J.C."/>
            <person name="Glavina del Rio T."/>
            <person name="Hammon N."/>
            <person name="Israni S."/>
            <person name="Dalin E."/>
            <person name="Tice H."/>
            <person name="Pitluck S."/>
            <person name="Brettin T."/>
            <person name="Bruce D."/>
            <person name="Han C."/>
            <person name="Tapia R."/>
            <person name="Saunders E."/>
            <person name="Gilna P."/>
            <person name="Schmutz J."/>
            <person name="Larimer F."/>
            <person name="Land M."/>
            <person name="Kyrpides N."/>
            <person name="Anderson I."/>
            <person name="Richardson P."/>
        </authorList>
    </citation>
    <scope>NUCLEOTIDE SEQUENCE [LARGE SCALE GENOMIC DNA]</scope>
    <source>
        <strain evidence="4">KT / ATCC 51484 / DSM 6875</strain>
    </source>
</reference>
<gene>
    <name evidence="3" type="ordered locus">Mfla_1610</name>
</gene>
<keyword evidence="1" id="KW-0732">Signal</keyword>
<feature type="chain" id="PRO_5004189845" evidence="1">
    <location>
        <begin position="23"/>
        <end position="143"/>
    </location>
</feature>
<dbReference type="eggNOG" id="COG1917">
    <property type="taxonomic scope" value="Bacteria"/>
</dbReference>
<evidence type="ECO:0000313" key="3">
    <source>
        <dbReference type="EMBL" id="ABE49878.1"/>
    </source>
</evidence>
<dbReference type="InterPro" id="IPR011051">
    <property type="entry name" value="RmlC_Cupin_sf"/>
</dbReference>
<dbReference type="Pfam" id="PF07883">
    <property type="entry name" value="Cupin_2"/>
    <property type="match status" value="1"/>
</dbReference>
<feature type="signal peptide" evidence="1">
    <location>
        <begin position="1"/>
        <end position="22"/>
    </location>
</feature>
<dbReference type="CDD" id="cd02236">
    <property type="entry name" value="cupin_CV2614-like"/>
    <property type="match status" value="1"/>
</dbReference>
<feature type="domain" description="Cupin type-2" evidence="2">
    <location>
        <begin position="59"/>
        <end position="127"/>
    </location>
</feature>
<proteinExistence type="predicted"/>
<dbReference type="STRING" id="265072.Mfla_1610"/>
<dbReference type="OrthoDB" id="287220at2"/>
<dbReference type="RefSeq" id="WP_011479832.1">
    <property type="nucleotide sequence ID" value="NC_007947.1"/>
</dbReference>
<sequence>MKSFWILCCIAGFTLLSTSAIAASEQQLQVEPVLRSVKAWDGKSYANYPGGKPELSVLRFTIPPNTSLPWHSNPVPNVAYILSGEITVEKHGTGETLRLGPGQALPEMVHAVHRGYTGDSPAVLIVFYAGGEGIPLLEEQEIQ</sequence>
<dbReference type="InterPro" id="IPR013096">
    <property type="entry name" value="Cupin_2"/>
</dbReference>
<protein>
    <submittedName>
        <fullName evidence="3">Cupin 2, conserved barrel</fullName>
    </submittedName>
</protein>
<evidence type="ECO:0000313" key="4">
    <source>
        <dbReference type="Proteomes" id="UP000002440"/>
    </source>
</evidence>
<dbReference type="AlphaFoldDB" id="Q1H0V9"/>
<dbReference type="KEGG" id="mfa:Mfla_1610"/>
<accession>Q1H0V9</accession>
<name>Q1H0V9_METFK</name>
<dbReference type="EMBL" id="CP000284">
    <property type="protein sequence ID" value="ABE49878.1"/>
    <property type="molecule type" value="Genomic_DNA"/>
</dbReference>
<dbReference type="Gene3D" id="2.60.120.10">
    <property type="entry name" value="Jelly Rolls"/>
    <property type="match status" value="1"/>
</dbReference>
<evidence type="ECO:0000256" key="1">
    <source>
        <dbReference type="SAM" id="SignalP"/>
    </source>
</evidence>
<dbReference type="Proteomes" id="UP000002440">
    <property type="component" value="Chromosome"/>
</dbReference>
<dbReference type="InterPro" id="IPR014710">
    <property type="entry name" value="RmlC-like_jellyroll"/>
</dbReference>
<keyword evidence="4" id="KW-1185">Reference proteome</keyword>
<dbReference type="SUPFAM" id="SSF51182">
    <property type="entry name" value="RmlC-like cupins"/>
    <property type="match status" value="1"/>
</dbReference>
<evidence type="ECO:0000259" key="2">
    <source>
        <dbReference type="Pfam" id="PF07883"/>
    </source>
</evidence>